<dbReference type="Proteomes" id="UP000267585">
    <property type="component" value="Unassembled WGS sequence"/>
</dbReference>
<keyword evidence="3" id="KW-1185">Reference proteome</keyword>
<evidence type="ECO:0000313" key="3">
    <source>
        <dbReference type="Proteomes" id="UP000267585"/>
    </source>
</evidence>
<sequence>MIKFFRKMIPIKRIHLFKITLIAIIGLCLFSCKQQQSLQNMIDLSIKNKDLVLVIPDGKYVIHKPLLLSGVNNLVIKGDTPNGVIITSSMEVPIKNLTCLDEAIGMYEYTSPKLIMSPWPDSFKGYAGWPEIYIAGVPLSISRYPNEGFIKADSIIRAGRKPKNKETKQLPAKFLSANLIKNYNKELPLFLNGYWSYKWADEIIRVDSIDPISGEIKLAAPHNYGMGSPSGGLFYALNQPEYVDIENEYYYNPKTGTIRFIHSFSNEKVESIQIAYQDFTLLNIQDCNQVKIENINFRYHNNLAVNISNSKSVEIKRCEMYGLGRSAIAITDGSNCGVRNSTLKYLGNTGISLIGGDKNSLTKAAHFVENCSISYFARHVKTYAPAVKLNGVGHIVKRNNISFAPHNAILFSGNDHLIAQNEIRKVCLNTSDAGAIYCGRDWTMGGTVIRENIISELGKASHHHNWAIYLDDLASGISVINNQIADSPSGILIGGGRYNLINNNTISNCPKASIVYDARGYDDWFKHHLMDRELSLWPRLNAVPINQPPWSERFPWLQEIHSDDAALPRGAEIKNNQIVNSAPPKIHDKVYKYGQVDIKRAQGK</sequence>
<dbReference type="InterPro" id="IPR012334">
    <property type="entry name" value="Pectin_lyas_fold"/>
</dbReference>
<organism evidence="2 3">
    <name type="scientific">Arenibacter aquaticus</name>
    <dbReference type="NCBI Taxonomy" id="2489054"/>
    <lineage>
        <taxon>Bacteria</taxon>
        <taxon>Pseudomonadati</taxon>
        <taxon>Bacteroidota</taxon>
        <taxon>Flavobacteriia</taxon>
        <taxon>Flavobacteriales</taxon>
        <taxon>Flavobacteriaceae</taxon>
        <taxon>Arenibacter</taxon>
    </lineage>
</organism>
<comment type="caution">
    <text evidence="2">The sequence shown here is derived from an EMBL/GenBank/DDBJ whole genome shotgun (WGS) entry which is preliminary data.</text>
</comment>
<feature type="domain" description="Right handed beta helix" evidence="1">
    <location>
        <begin position="387"/>
        <end position="517"/>
    </location>
</feature>
<dbReference type="SMART" id="SM00710">
    <property type="entry name" value="PbH1"/>
    <property type="match status" value="6"/>
</dbReference>
<name>A0A3S0AGR2_9FLAO</name>
<protein>
    <submittedName>
        <fullName evidence="2">Right-handed parallel beta-helix repeat-containing protein</fullName>
    </submittedName>
</protein>
<dbReference type="Gene3D" id="2.160.20.10">
    <property type="entry name" value="Single-stranded right-handed beta-helix, Pectin lyase-like"/>
    <property type="match status" value="1"/>
</dbReference>
<dbReference type="AlphaFoldDB" id="A0A3S0AGR2"/>
<dbReference type="EMBL" id="RQPJ01000001">
    <property type="protein sequence ID" value="RTE55440.1"/>
    <property type="molecule type" value="Genomic_DNA"/>
</dbReference>
<evidence type="ECO:0000313" key="2">
    <source>
        <dbReference type="EMBL" id="RTE55440.1"/>
    </source>
</evidence>
<dbReference type="SUPFAM" id="SSF51126">
    <property type="entry name" value="Pectin lyase-like"/>
    <property type="match status" value="1"/>
</dbReference>
<dbReference type="PANTHER" id="PTHR36453:SF1">
    <property type="entry name" value="RIGHT HANDED BETA HELIX DOMAIN-CONTAINING PROTEIN"/>
    <property type="match status" value="1"/>
</dbReference>
<dbReference type="InterPro" id="IPR039448">
    <property type="entry name" value="Beta_helix"/>
</dbReference>
<dbReference type="NCBIfam" id="TIGR03804">
    <property type="entry name" value="para_beta_helix"/>
    <property type="match status" value="1"/>
</dbReference>
<dbReference type="Pfam" id="PF13229">
    <property type="entry name" value="Beta_helix"/>
    <property type="match status" value="2"/>
</dbReference>
<accession>A0A3S0AGR2</accession>
<dbReference type="InterPro" id="IPR006626">
    <property type="entry name" value="PbH1"/>
</dbReference>
<evidence type="ECO:0000259" key="1">
    <source>
        <dbReference type="Pfam" id="PF13229"/>
    </source>
</evidence>
<feature type="domain" description="Right handed beta helix" evidence="1">
    <location>
        <begin position="268"/>
        <end position="370"/>
    </location>
</feature>
<proteinExistence type="predicted"/>
<dbReference type="InterPro" id="IPR011050">
    <property type="entry name" value="Pectin_lyase_fold/virulence"/>
</dbReference>
<dbReference type="InterPro" id="IPR022441">
    <property type="entry name" value="Para_beta_helix_rpt-2"/>
</dbReference>
<dbReference type="PANTHER" id="PTHR36453">
    <property type="entry name" value="SECRETED PROTEIN-RELATED"/>
    <property type="match status" value="1"/>
</dbReference>
<reference evidence="2 3" key="1">
    <citation type="submission" date="2018-11" db="EMBL/GenBank/DDBJ databases">
        <title>Arenibacter aquaticus sp.nov., a marine bacterium isolated from surface seawater in the South China Sea.</title>
        <authorList>
            <person name="Guo J."/>
            <person name="Sun J."/>
        </authorList>
    </citation>
    <scope>NUCLEOTIDE SEQUENCE [LARGE SCALE GENOMIC DNA]</scope>
    <source>
        <strain evidence="2 3">GUO666</strain>
    </source>
</reference>
<gene>
    <name evidence="2" type="ORF">EHW67_02415</name>
</gene>